<accession>A0A813I6C4</accession>
<dbReference type="SUPFAM" id="SSF53774">
    <property type="entry name" value="Glutaminase/Asparaginase"/>
    <property type="match status" value="1"/>
</dbReference>
<evidence type="ECO:0000256" key="4">
    <source>
        <dbReference type="PROSITE-ProRule" id="PRU10100"/>
    </source>
</evidence>
<dbReference type="InterPro" id="IPR027473">
    <property type="entry name" value="L-asparaginase_C"/>
</dbReference>
<sequence length="532" mass="58317">MAPQLRKSAAKASKPAAKAKPNGKGKATAAGAAKTGALTKKTEKVGTSPSGPQLLNKDGNSRRKVLILYTGGTIGMSDIGGTLGLVPGSLLKQLQSLQGLNQMKMPQCLFDEFSPILDPADMCPEDWCKIAGVIEKAYYEYDGFVVLHGTDTMAYTASALSFMLEQLAKPVVLTGSQLPFAEALTDARQNLLGAIVFAGLADLSEVCIFFGGKLFRGNRSKGNRSKKVDATSLEAFQSPNYPHLAELGTDINIYRRRLSDPPRGRFRVHKIQVTQIVVMWVIPGFSDEFFECLVKSNSVKGVVLMLYGCGNAPARKVSFLKCLRKMVDAGIVVVACSQCSTGKVVLEKYAVGKAFSECGVISANDMTTEATVAKLAYLMSKGLSSEDCRKAMQQNLRGEMSTEMNTLHINGKGQLPDGTPFMSQFQEQEHFTYFCRQALKQAEECAEKACLVWADDKSLYRLGLSRMLSAQSARVEALWLLPEDNIEVMKDAGRCFLKSIKARPCEAARQRLEEVRRWLAERQVTTLYPEYV</sequence>
<dbReference type="Gene3D" id="3.40.50.40">
    <property type="match status" value="1"/>
</dbReference>
<dbReference type="EC" id="3.5.1.1" evidence="1"/>
<dbReference type="InterPro" id="IPR041725">
    <property type="entry name" value="L-asparaginase_I"/>
</dbReference>
<dbReference type="PROSITE" id="PS51732">
    <property type="entry name" value="ASN_GLN_ASE_3"/>
    <property type="match status" value="1"/>
</dbReference>
<evidence type="ECO:0000313" key="9">
    <source>
        <dbReference type="Proteomes" id="UP000626109"/>
    </source>
</evidence>
<evidence type="ECO:0000256" key="1">
    <source>
        <dbReference type="ARBA" id="ARBA00012920"/>
    </source>
</evidence>
<dbReference type="InterPro" id="IPR037152">
    <property type="entry name" value="L-asparaginase_N_sf"/>
</dbReference>
<feature type="domain" description="Asparaginase/glutaminase C-terminal" evidence="7">
    <location>
        <begin position="276"/>
        <end position="392"/>
    </location>
</feature>
<organism evidence="8 9">
    <name type="scientific">Polarella glacialis</name>
    <name type="common">Dinoflagellate</name>
    <dbReference type="NCBI Taxonomy" id="89957"/>
    <lineage>
        <taxon>Eukaryota</taxon>
        <taxon>Sar</taxon>
        <taxon>Alveolata</taxon>
        <taxon>Dinophyceae</taxon>
        <taxon>Suessiales</taxon>
        <taxon>Suessiaceae</taxon>
        <taxon>Polarella</taxon>
    </lineage>
</organism>
<proteinExistence type="predicted"/>
<feature type="region of interest" description="Disordered" evidence="5">
    <location>
        <begin position="1"/>
        <end position="58"/>
    </location>
</feature>
<dbReference type="Pfam" id="PF00710">
    <property type="entry name" value="Asparaginase"/>
    <property type="match status" value="1"/>
</dbReference>
<keyword evidence="2" id="KW-0378">Hydrolase</keyword>
<dbReference type="InterPro" id="IPR006033">
    <property type="entry name" value="AsnA_fam"/>
</dbReference>
<dbReference type="SMART" id="SM00870">
    <property type="entry name" value="Asparaginase"/>
    <property type="match status" value="1"/>
</dbReference>
<dbReference type="SFLD" id="SFLDS00057">
    <property type="entry name" value="Glutaminase/Asparaginase"/>
    <property type="match status" value="1"/>
</dbReference>
<dbReference type="InterPro" id="IPR036152">
    <property type="entry name" value="Asp/glu_Ase-like_sf"/>
</dbReference>
<dbReference type="PIRSF" id="PIRSF001220">
    <property type="entry name" value="L-ASNase_gatD"/>
    <property type="match status" value="1"/>
</dbReference>
<dbReference type="GO" id="GO:0009066">
    <property type="term" value="P:aspartate family amino acid metabolic process"/>
    <property type="evidence" value="ECO:0007669"/>
    <property type="project" value="UniProtKB-ARBA"/>
</dbReference>
<dbReference type="FunFam" id="3.40.50.40:FF:000001">
    <property type="entry name" value="L-asparaginase 1"/>
    <property type="match status" value="1"/>
</dbReference>
<dbReference type="CDD" id="cd08963">
    <property type="entry name" value="L-asparaginase_I"/>
    <property type="match status" value="1"/>
</dbReference>
<feature type="active site" description="O-isoaspartyl threonine intermediate" evidence="3">
    <location>
        <position position="73"/>
    </location>
</feature>
<dbReference type="Gene3D" id="3.40.50.1170">
    <property type="entry name" value="L-asparaginase, N-terminal domain"/>
    <property type="match status" value="1"/>
</dbReference>
<dbReference type="Proteomes" id="UP000626109">
    <property type="component" value="Unassembled WGS sequence"/>
</dbReference>
<evidence type="ECO:0000256" key="5">
    <source>
        <dbReference type="SAM" id="MobiDB-lite"/>
    </source>
</evidence>
<reference evidence="8" key="1">
    <citation type="submission" date="2021-02" db="EMBL/GenBank/DDBJ databases">
        <authorList>
            <person name="Dougan E. K."/>
            <person name="Rhodes N."/>
            <person name="Thang M."/>
            <person name="Chan C."/>
        </authorList>
    </citation>
    <scope>NUCLEOTIDE SEQUENCE</scope>
</reference>
<dbReference type="PRINTS" id="PR00139">
    <property type="entry name" value="ASNGLNASE"/>
</dbReference>
<evidence type="ECO:0000259" key="7">
    <source>
        <dbReference type="Pfam" id="PF17763"/>
    </source>
</evidence>
<dbReference type="NCBIfam" id="TIGR00519">
    <property type="entry name" value="asnASE_I"/>
    <property type="match status" value="1"/>
</dbReference>
<dbReference type="GO" id="GO:0004067">
    <property type="term" value="F:asparaginase activity"/>
    <property type="evidence" value="ECO:0007669"/>
    <property type="project" value="UniProtKB-UniRule"/>
</dbReference>
<dbReference type="Pfam" id="PF17763">
    <property type="entry name" value="Asparaginase_C"/>
    <property type="match status" value="1"/>
</dbReference>
<feature type="active site" evidence="4">
    <location>
        <position position="150"/>
    </location>
</feature>
<dbReference type="PROSITE" id="PS00917">
    <property type="entry name" value="ASN_GLN_ASE_2"/>
    <property type="match status" value="1"/>
</dbReference>
<dbReference type="InterPro" id="IPR040919">
    <property type="entry name" value="Asparaginase_C"/>
</dbReference>
<dbReference type="EMBL" id="CAJNNW010005680">
    <property type="protein sequence ID" value="CAE8647622.1"/>
    <property type="molecule type" value="Genomic_DNA"/>
</dbReference>
<evidence type="ECO:0000256" key="2">
    <source>
        <dbReference type="ARBA" id="ARBA00022801"/>
    </source>
</evidence>
<dbReference type="InterPro" id="IPR027474">
    <property type="entry name" value="L-asparaginase_N"/>
</dbReference>
<feature type="compositionally biased region" description="Low complexity" evidence="5">
    <location>
        <begin position="10"/>
        <end position="39"/>
    </location>
</feature>
<evidence type="ECO:0000313" key="8">
    <source>
        <dbReference type="EMBL" id="CAE8647622.1"/>
    </source>
</evidence>
<evidence type="ECO:0000256" key="3">
    <source>
        <dbReference type="PIRSR" id="PIRSR001220-1"/>
    </source>
</evidence>
<dbReference type="AlphaFoldDB" id="A0A813I6C4"/>
<dbReference type="PIRSF" id="PIRSF500176">
    <property type="entry name" value="L_ASNase"/>
    <property type="match status" value="1"/>
</dbReference>
<dbReference type="PANTHER" id="PTHR11707">
    <property type="entry name" value="L-ASPARAGINASE"/>
    <property type="match status" value="1"/>
</dbReference>
<evidence type="ECO:0000259" key="6">
    <source>
        <dbReference type="Pfam" id="PF00710"/>
    </source>
</evidence>
<comment type="caution">
    <text evidence="8">The sequence shown here is derived from an EMBL/GenBank/DDBJ whole genome shotgun (WGS) entry which is preliminary data.</text>
</comment>
<gene>
    <name evidence="8" type="ORF">PGLA2088_LOCUS5841</name>
</gene>
<feature type="domain" description="L-asparaginase N-terminal" evidence="6">
    <location>
        <begin position="64"/>
        <end position="256"/>
    </location>
</feature>
<dbReference type="InterPro" id="IPR006034">
    <property type="entry name" value="Asparaginase/glutaminase-like"/>
</dbReference>
<protein>
    <recommendedName>
        <fullName evidence="1">asparaginase</fullName>
        <ecNumber evidence="1">3.5.1.1</ecNumber>
    </recommendedName>
</protein>
<dbReference type="PANTHER" id="PTHR11707:SF28">
    <property type="entry name" value="60 KDA LYSOPHOSPHOLIPASE"/>
    <property type="match status" value="1"/>
</dbReference>
<dbReference type="InterPro" id="IPR027475">
    <property type="entry name" value="Asparaginase/glutaminase_AS2"/>
</dbReference>
<name>A0A813I6C4_POLGL</name>